<dbReference type="GeneID" id="84905420"/>
<dbReference type="EMBL" id="ACJW02000001">
    <property type="protein sequence ID" value="EEP69641.1"/>
    <property type="molecule type" value="Genomic_DNA"/>
</dbReference>
<proteinExistence type="predicted"/>
<feature type="domain" description="DUF4189" evidence="2">
    <location>
        <begin position="73"/>
        <end position="168"/>
    </location>
</feature>
<dbReference type="InterPro" id="IPR025240">
    <property type="entry name" value="DUF4189"/>
</dbReference>
<evidence type="ECO:0000259" key="2">
    <source>
        <dbReference type="Pfam" id="PF13827"/>
    </source>
</evidence>
<dbReference type="Proteomes" id="UP000003009">
    <property type="component" value="Unassembled WGS sequence"/>
</dbReference>
<name>C4GEN1_9NEIS</name>
<gene>
    <name evidence="3" type="ORF">GCWU000324_00118</name>
</gene>
<dbReference type="STRING" id="629741.GCWU000324_00118"/>
<comment type="caution">
    <text evidence="3">The sequence shown here is derived from an EMBL/GenBank/DDBJ whole genome shotgun (WGS) entry which is preliminary data.</text>
</comment>
<organism evidence="3 4">
    <name type="scientific">Kingella oralis ATCC 51147</name>
    <dbReference type="NCBI Taxonomy" id="629741"/>
    <lineage>
        <taxon>Bacteria</taxon>
        <taxon>Pseudomonadati</taxon>
        <taxon>Pseudomonadota</taxon>
        <taxon>Betaproteobacteria</taxon>
        <taxon>Neisseriales</taxon>
        <taxon>Neisseriaceae</taxon>
        <taxon>Kingella</taxon>
    </lineage>
</organism>
<keyword evidence="4" id="KW-1185">Reference proteome</keyword>
<dbReference type="OrthoDB" id="8610797at2"/>
<feature type="signal peptide" evidence="1">
    <location>
        <begin position="1"/>
        <end position="26"/>
    </location>
</feature>
<dbReference type="AlphaFoldDB" id="C4GEN1"/>
<evidence type="ECO:0000256" key="1">
    <source>
        <dbReference type="SAM" id="SignalP"/>
    </source>
</evidence>
<evidence type="ECO:0000313" key="4">
    <source>
        <dbReference type="Proteomes" id="UP000003009"/>
    </source>
</evidence>
<keyword evidence="1" id="KW-0732">Signal</keyword>
<protein>
    <recommendedName>
        <fullName evidence="2">DUF4189 domain-containing protein</fullName>
    </recommendedName>
</protein>
<dbReference type="Pfam" id="PF13827">
    <property type="entry name" value="DUF4189"/>
    <property type="match status" value="1"/>
</dbReference>
<evidence type="ECO:0000313" key="3">
    <source>
        <dbReference type="EMBL" id="EEP69641.1"/>
    </source>
</evidence>
<dbReference type="HOGENOM" id="CLU_1265540_0_0_4"/>
<dbReference type="PROSITE" id="PS51257">
    <property type="entry name" value="PROKAR_LIPOPROTEIN"/>
    <property type="match status" value="1"/>
</dbReference>
<accession>C4GEN1</accession>
<dbReference type="RefSeq" id="WP_003793276.1">
    <property type="nucleotide sequence ID" value="NZ_GG665871.1"/>
</dbReference>
<reference evidence="3" key="1">
    <citation type="submission" date="2009-04" db="EMBL/GenBank/DDBJ databases">
        <authorList>
            <person name="Weinstock G."/>
            <person name="Sodergren E."/>
            <person name="Clifton S."/>
            <person name="Fulton L."/>
            <person name="Fulton B."/>
            <person name="Courtney L."/>
            <person name="Fronick C."/>
            <person name="Harrison M."/>
            <person name="Strong C."/>
            <person name="Farmer C."/>
            <person name="Delahaunty K."/>
            <person name="Markovic C."/>
            <person name="Hall O."/>
            <person name="Minx P."/>
            <person name="Tomlinson C."/>
            <person name="Mitreva M."/>
            <person name="Nelson J."/>
            <person name="Hou S."/>
            <person name="Wollam A."/>
            <person name="Pepin K.H."/>
            <person name="Johnson M."/>
            <person name="Bhonagiri V."/>
            <person name="Nash W.E."/>
            <person name="Warren W."/>
            <person name="Chinwalla A."/>
            <person name="Mardis E.R."/>
            <person name="Wilson R.K."/>
        </authorList>
    </citation>
    <scope>NUCLEOTIDE SEQUENCE [LARGE SCALE GENOMIC DNA]</scope>
    <source>
        <strain evidence="3">ATCC 51147</strain>
    </source>
</reference>
<sequence length="218" mass="23649">MLFHKKHLLVVTTLSALLTGCQGSLAYELMQAGKNGNEYSQEKVENTMPIVEEMKKLPSEAELATRKMQPRKWGAFSLDDGGNMKMIWVTDKAYNTPDAASADVIKQCRKEGGRNCKTAVIYSNLCFALAQGRKGSKPLNAYGYGPTGPFAKKVAVANCKDQGGQSCEPVPGAPASCATPCNLMTDKSCRYEQPAYIFPGKNGNRMQPMPSFFGKMGG</sequence>
<feature type="chain" id="PRO_5002938172" description="DUF4189 domain-containing protein" evidence="1">
    <location>
        <begin position="27"/>
        <end position="218"/>
    </location>
</feature>